<dbReference type="GO" id="GO:0003723">
    <property type="term" value="F:RNA binding"/>
    <property type="evidence" value="ECO:0007669"/>
    <property type="project" value="InterPro"/>
</dbReference>
<protein>
    <recommendedName>
        <fullName evidence="1">Pseudouridine synthase RsuA/RluA-like domain-containing protein</fullName>
    </recommendedName>
</protein>
<dbReference type="EMBL" id="KQ235637">
    <property type="protein sequence ID" value="KMZ96216.1"/>
    <property type="molecule type" value="Genomic_DNA"/>
</dbReference>
<dbReference type="GO" id="GO:0009982">
    <property type="term" value="F:pseudouridine synthase activity"/>
    <property type="evidence" value="ECO:0007669"/>
    <property type="project" value="InterPro"/>
</dbReference>
<dbReference type="AlphaFoldDB" id="A0A0J9TM32"/>
<evidence type="ECO:0000313" key="2">
    <source>
        <dbReference type="EMBL" id="KMZ96216.1"/>
    </source>
</evidence>
<dbReference type="Pfam" id="PF00849">
    <property type="entry name" value="PseudoU_synth_2"/>
    <property type="match status" value="1"/>
</dbReference>
<dbReference type="InterPro" id="IPR006145">
    <property type="entry name" value="PsdUridine_synth_RsuA/RluA"/>
</dbReference>
<dbReference type="InterPro" id="IPR050188">
    <property type="entry name" value="RluA_PseudoU_synthase"/>
</dbReference>
<dbReference type="SUPFAM" id="SSF55120">
    <property type="entry name" value="Pseudouridine synthase"/>
    <property type="match status" value="1"/>
</dbReference>
<accession>A0A0J9TM32</accession>
<dbReference type="PANTHER" id="PTHR21600">
    <property type="entry name" value="MITOCHONDRIAL RNA PSEUDOURIDINE SYNTHASE"/>
    <property type="match status" value="1"/>
</dbReference>
<dbReference type="InterPro" id="IPR006224">
    <property type="entry name" value="PsdUridine_synth_RluA-like_CS"/>
</dbReference>
<reference evidence="2 3" key="1">
    <citation type="submission" date="2011-09" db="EMBL/GenBank/DDBJ databases">
        <title>The Genome Sequence of Plasmodium vivax North Korean.</title>
        <authorList>
            <consortium name="The Broad Institute Genome Sequencing Platform"/>
            <consortium name="The Broad Institute Genome Sequencing Center for Infectious Disease"/>
            <person name="Neafsey D."/>
            <person name="Carlton J."/>
            <person name="Barnwell J."/>
            <person name="Collins W."/>
            <person name="Escalante A."/>
            <person name="Mullikin J."/>
            <person name="Saul A."/>
            <person name="Guigo R."/>
            <person name="Camara F."/>
            <person name="Young S.K."/>
            <person name="Zeng Q."/>
            <person name="Gargeya S."/>
            <person name="Fitzgerald M."/>
            <person name="Haas B."/>
            <person name="Abouelleil A."/>
            <person name="Alvarado L."/>
            <person name="Arachchi H.M."/>
            <person name="Berlin A."/>
            <person name="Brown A."/>
            <person name="Chapman S.B."/>
            <person name="Chen Z."/>
            <person name="Dunbar C."/>
            <person name="Freedman E."/>
            <person name="Gearin G."/>
            <person name="Gellesch M."/>
            <person name="Goldberg J."/>
            <person name="Griggs A."/>
            <person name="Gujja S."/>
            <person name="Heiman D."/>
            <person name="Howarth C."/>
            <person name="Larson L."/>
            <person name="Lui A."/>
            <person name="MacDonald P.J.P."/>
            <person name="Montmayeur A."/>
            <person name="Murphy C."/>
            <person name="Neiman D."/>
            <person name="Pearson M."/>
            <person name="Priest M."/>
            <person name="Roberts A."/>
            <person name="Saif S."/>
            <person name="Shea T."/>
            <person name="Shenoy N."/>
            <person name="Sisk P."/>
            <person name="Stolte C."/>
            <person name="Sykes S."/>
            <person name="Wortman J."/>
            <person name="Nusbaum C."/>
            <person name="Birren B."/>
        </authorList>
    </citation>
    <scope>NUCLEOTIDE SEQUENCE [LARGE SCALE GENOMIC DNA]</scope>
    <source>
        <strain evidence="2 3">North Korean</strain>
    </source>
</reference>
<evidence type="ECO:0000313" key="3">
    <source>
        <dbReference type="Proteomes" id="UP000053239"/>
    </source>
</evidence>
<evidence type="ECO:0000259" key="1">
    <source>
        <dbReference type="Pfam" id="PF00849"/>
    </source>
</evidence>
<feature type="domain" description="Pseudouridine synthase RsuA/RluA-like" evidence="1">
    <location>
        <begin position="12"/>
        <end position="155"/>
    </location>
</feature>
<proteinExistence type="predicted"/>
<gene>
    <name evidence="2" type="ORF">PVNG_02354</name>
</gene>
<dbReference type="PROSITE" id="PS01129">
    <property type="entry name" value="PSI_RLU"/>
    <property type="match status" value="1"/>
</dbReference>
<dbReference type="Proteomes" id="UP000053239">
    <property type="component" value="Unassembled WGS sequence"/>
</dbReference>
<dbReference type="InterPro" id="IPR020103">
    <property type="entry name" value="PsdUridine_synth_cat_dom_sf"/>
</dbReference>
<organism evidence="2 3">
    <name type="scientific">Plasmodium vivax North Korean</name>
    <dbReference type="NCBI Taxonomy" id="1035514"/>
    <lineage>
        <taxon>Eukaryota</taxon>
        <taxon>Sar</taxon>
        <taxon>Alveolata</taxon>
        <taxon>Apicomplexa</taxon>
        <taxon>Aconoidasida</taxon>
        <taxon>Haemosporida</taxon>
        <taxon>Plasmodiidae</taxon>
        <taxon>Plasmodium</taxon>
        <taxon>Plasmodium (Plasmodium)</taxon>
    </lineage>
</organism>
<name>A0A0J9TM32_PLAVI</name>
<dbReference type="GO" id="GO:0001522">
    <property type="term" value="P:pseudouridine synthesis"/>
    <property type="evidence" value="ECO:0007669"/>
    <property type="project" value="InterPro"/>
</dbReference>
<dbReference type="Gene3D" id="3.30.2350.10">
    <property type="entry name" value="Pseudouridine synthase"/>
    <property type="match status" value="1"/>
</dbReference>
<dbReference type="CDD" id="cd02869">
    <property type="entry name" value="PseudoU_synth_RluA_like"/>
    <property type="match status" value="1"/>
</dbReference>
<sequence length="191" mass="21737">MKSAKIVFDTPYYMIVDKPSGVLVHRDRFTYEHETIIGEIKEKYGENVYLVNRLDRDTSGLLIVAKSKLAVLTFKALFNEEKIEKNYLAILASCLPNPKVKITFSLGRDRGKKLRFTATNSRKYKTATTLAETIDSQLVFLSLKTGRTHQLRAHLFTLSCPVLNDHIYGSPIKGDNFGQYLHSFSLSFIDP</sequence>